<sequence>MKKILSFLWEVSKIIIIALAIVVPIRFFLFQPFIVKGSSMETNFHGGDYLIIDEISYRFRQPQRGEVIVFKYPHDPSQRYIKRIVGLPGETIEVKDGQIFVSKENEETKLLDESPYLSEHQFTPGNLIVTLKENEYFVLGDNRVFSSDSRYWGAVAENYIVGRALFRAWPPQDLAKIAIPIY</sequence>
<dbReference type="PANTHER" id="PTHR43390:SF1">
    <property type="entry name" value="CHLOROPLAST PROCESSING PEPTIDASE"/>
    <property type="match status" value="1"/>
</dbReference>
<keyword evidence="4 6" id="KW-0378">Hydrolase</keyword>
<dbReference type="InterPro" id="IPR000223">
    <property type="entry name" value="Pept_S26A_signal_pept_1"/>
</dbReference>
<organism evidence="8 9">
    <name type="scientific">Candidatus Nealsonbacteria bacterium RBG_13_36_15</name>
    <dbReference type="NCBI Taxonomy" id="1801660"/>
    <lineage>
        <taxon>Bacteria</taxon>
        <taxon>Candidatus Nealsoniibacteriota</taxon>
    </lineage>
</organism>
<protein>
    <recommendedName>
        <fullName evidence="3 6">Signal peptidase I</fullName>
        <ecNumber evidence="3 6">3.4.21.89</ecNumber>
    </recommendedName>
</protein>
<dbReference type="InterPro" id="IPR036286">
    <property type="entry name" value="LexA/Signal_pep-like_sf"/>
</dbReference>
<name>A0A1G2DVU2_9BACT</name>
<evidence type="ECO:0000313" key="8">
    <source>
        <dbReference type="EMBL" id="OGZ17687.1"/>
    </source>
</evidence>
<dbReference type="NCBIfam" id="TIGR02227">
    <property type="entry name" value="sigpep_I_bact"/>
    <property type="match status" value="1"/>
</dbReference>
<feature type="active site" evidence="5">
    <location>
        <position position="82"/>
    </location>
</feature>
<dbReference type="PROSITE" id="PS00761">
    <property type="entry name" value="SPASE_I_3"/>
    <property type="match status" value="1"/>
</dbReference>
<dbReference type="PRINTS" id="PR00727">
    <property type="entry name" value="LEADERPTASE"/>
</dbReference>
<feature type="domain" description="Peptidase S26" evidence="7">
    <location>
        <begin position="9"/>
        <end position="169"/>
    </location>
</feature>
<evidence type="ECO:0000256" key="6">
    <source>
        <dbReference type="RuleBase" id="RU362042"/>
    </source>
</evidence>
<evidence type="ECO:0000256" key="5">
    <source>
        <dbReference type="PIRSR" id="PIRSR600223-1"/>
    </source>
</evidence>
<dbReference type="AlphaFoldDB" id="A0A1G2DVU2"/>
<reference evidence="8 9" key="1">
    <citation type="journal article" date="2016" name="Nat. Commun.">
        <title>Thousands of microbial genomes shed light on interconnected biogeochemical processes in an aquifer system.</title>
        <authorList>
            <person name="Anantharaman K."/>
            <person name="Brown C.T."/>
            <person name="Hug L.A."/>
            <person name="Sharon I."/>
            <person name="Castelle C.J."/>
            <person name="Probst A.J."/>
            <person name="Thomas B.C."/>
            <person name="Singh A."/>
            <person name="Wilkins M.J."/>
            <person name="Karaoz U."/>
            <person name="Brodie E.L."/>
            <person name="Williams K.H."/>
            <person name="Hubbard S.S."/>
            <person name="Banfield J.F."/>
        </authorList>
    </citation>
    <scope>NUCLEOTIDE SEQUENCE [LARGE SCALE GENOMIC DNA]</scope>
</reference>
<evidence type="ECO:0000256" key="2">
    <source>
        <dbReference type="ARBA" id="ARBA00009370"/>
    </source>
</evidence>
<keyword evidence="6" id="KW-0812">Transmembrane</keyword>
<dbReference type="EC" id="3.4.21.89" evidence="3 6"/>
<dbReference type="PANTHER" id="PTHR43390">
    <property type="entry name" value="SIGNAL PEPTIDASE I"/>
    <property type="match status" value="1"/>
</dbReference>
<evidence type="ECO:0000256" key="4">
    <source>
        <dbReference type="ARBA" id="ARBA00022801"/>
    </source>
</evidence>
<comment type="similarity">
    <text evidence="2 6">Belongs to the peptidase S26 family.</text>
</comment>
<comment type="subcellular location">
    <subcellularLocation>
        <location evidence="6">Membrane</location>
        <topology evidence="6">Single-pass type II membrane protein</topology>
    </subcellularLocation>
</comment>
<gene>
    <name evidence="8" type="ORF">A2Z78_00335</name>
</gene>
<dbReference type="InterPro" id="IPR019533">
    <property type="entry name" value="Peptidase_S26"/>
</dbReference>
<dbReference type="PROSITE" id="PS00760">
    <property type="entry name" value="SPASE_I_2"/>
    <property type="match status" value="1"/>
</dbReference>
<dbReference type="GO" id="GO:0006465">
    <property type="term" value="P:signal peptide processing"/>
    <property type="evidence" value="ECO:0007669"/>
    <property type="project" value="InterPro"/>
</dbReference>
<dbReference type="SUPFAM" id="SSF51306">
    <property type="entry name" value="LexA/Signal peptidase"/>
    <property type="match status" value="1"/>
</dbReference>
<feature type="transmembrane region" description="Helical" evidence="6">
    <location>
        <begin position="7"/>
        <end position="29"/>
    </location>
</feature>
<dbReference type="CDD" id="cd06530">
    <property type="entry name" value="S26_SPase_I"/>
    <property type="match status" value="1"/>
</dbReference>
<comment type="catalytic activity">
    <reaction evidence="1 6">
        <text>Cleavage of hydrophobic, N-terminal signal or leader sequences from secreted and periplasmic proteins.</text>
        <dbReference type="EC" id="3.4.21.89"/>
    </reaction>
</comment>
<dbReference type="GO" id="GO:0016020">
    <property type="term" value="C:membrane"/>
    <property type="evidence" value="ECO:0007669"/>
    <property type="project" value="UniProtKB-SubCell"/>
</dbReference>
<evidence type="ECO:0000256" key="3">
    <source>
        <dbReference type="ARBA" id="ARBA00013208"/>
    </source>
</evidence>
<dbReference type="InterPro" id="IPR019757">
    <property type="entry name" value="Pept_S26A_signal_pept_1_Lys-AS"/>
</dbReference>
<keyword evidence="6" id="KW-0645">Protease</keyword>
<comment type="caution">
    <text evidence="8">The sequence shown here is derived from an EMBL/GenBank/DDBJ whole genome shotgun (WGS) entry which is preliminary data.</text>
</comment>
<evidence type="ECO:0000313" key="9">
    <source>
        <dbReference type="Proteomes" id="UP000176752"/>
    </source>
</evidence>
<dbReference type="InterPro" id="IPR019758">
    <property type="entry name" value="Pept_S26A_signal_pept_1_CS"/>
</dbReference>
<dbReference type="Proteomes" id="UP000176752">
    <property type="component" value="Unassembled WGS sequence"/>
</dbReference>
<evidence type="ECO:0000259" key="7">
    <source>
        <dbReference type="Pfam" id="PF10502"/>
    </source>
</evidence>
<dbReference type="Gene3D" id="2.10.109.10">
    <property type="entry name" value="Umud Fragment, subunit A"/>
    <property type="match status" value="1"/>
</dbReference>
<feature type="active site" evidence="5">
    <location>
        <position position="39"/>
    </location>
</feature>
<proteinExistence type="inferred from homology"/>
<dbReference type="GO" id="GO:0009003">
    <property type="term" value="F:signal peptidase activity"/>
    <property type="evidence" value="ECO:0007669"/>
    <property type="project" value="UniProtKB-EC"/>
</dbReference>
<dbReference type="STRING" id="1801660.A2Z78_00335"/>
<dbReference type="Pfam" id="PF10502">
    <property type="entry name" value="Peptidase_S26"/>
    <property type="match status" value="1"/>
</dbReference>
<keyword evidence="6" id="KW-1133">Transmembrane helix</keyword>
<evidence type="ECO:0000256" key="1">
    <source>
        <dbReference type="ARBA" id="ARBA00000677"/>
    </source>
</evidence>
<dbReference type="EMBL" id="MHLV01000017">
    <property type="protein sequence ID" value="OGZ17687.1"/>
    <property type="molecule type" value="Genomic_DNA"/>
</dbReference>
<accession>A0A1G2DVU2</accession>
<dbReference type="GO" id="GO:0004252">
    <property type="term" value="F:serine-type endopeptidase activity"/>
    <property type="evidence" value="ECO:0007669"/>
    <property type="project" value="InterPro"/>
</dbReference>
<keyword evidence="6" id="KW-0472">Membrane</keyword>